<sequence length="162" mass="18648">GFSCTSGPRAGTRRRKLTEPAGCQRDAALHDRLRHRRGHRPGHRDLARLEHRRPDRARRRPGLRLRVRADVGAARPRRPDARRDRPDRARHRHRLDHHHGARRQRDDAPRPRRDERRGVRHAHVADDGTGLRDRVPVRLRGEPVAAGAWQGPRGRAPVPPAL</sequence>
<feature type="compositionally biased region" description="Basic and acidic residues" evidence="1">
    <location>
        <begin position="77"/>
        <end position="87"/>
    </location>
</feature>
<gene>
    <name evidence="2" type="ORF">AVDCRST_MAG65-1715</name>
</gene>
<feature type="compositionally biased region" description="Basic and acidic residues" evidence="1">
    <location>
        <begin position="103"/>
        <end position="137"/>
    </location>
</feature>
<feature type="compositionally biased region" description="Basic residues" evidence="1">
    <location>
        <begin position="88"/>
        <end position="102"/>
    </location>
</feature>
<dbReference type="EMBL" id="CADCVL010000302">
    <property type="protein sequence ID" value="CAA9485675.1"/>
    <property type="molecule type" value="Genomic_DNA"/>
</dbReference>
<proteinExistence type="predicted"/>
<feature type="region of interest" description="Disordered" evidence="1">
    <location>
        <begin position="1"/>
        <end position="137"/>
    </location>
</feature>
<organism evidence="2">
    <name type="scientific">uncultured Solirubrobacteraceae bacterium</name>
    <dbReference type="NCBI Taxonomy" id="1162706"/>
    <lineage>
        <taxon>Bacteria</taxon>
        <taxon>Bacillati</taxon>
        <taxon>Actinomycetota</taxon>
        <taxon>Thermoleophilia</taxon>
        <taxon>Solirubrobacterales</taxon>
        <taxon>Solirubrobacteraceae</taxon>
        <taxon>environmental samples</taxon>
    </lineage>
</organism>
<feature type="non-terminal residue" evidence="2">
    <location>
        <position position="162"/>
    </location>
</feature>
<feature type="non-terminal residue" evidence="2">
    <location>
        <position position="1"/>
    </location>
</feature>
<name>A0A6J4RZE3_9ACTN</name>
<protein>
    <submittedName>
        <fullName evidence="2">Uncharacterized protein</fullName>
    </submittedName>
</protein>
<evidence type="ECO:0000256" key="1">
    <source>
        <dbReference type="SAM" id="MobiDB-lite"/>
    </source>
</evidence>
<dbReference type="AlphaFoldDB" id="A0A6J4RZE3"/>
<reference evidence="2" key="1">
    <citation type="submission" date="2020-02" db="EMBL/GenBank/DDBJ databases">
        <authorList>
            <person name="Meier V. D."/>
        </authorList>
    </citation>
    <scope>NUCLEOTIDE SEQUENCE</scope>
    <source>
        <strain evidence="2">AVDCRST_MAG65</strain>
    </source>
</reference>
<accession>A0A6J4RZE3</accession>
<feature type="compositionally biased region" description="Basic residues" evidence="1">
    <location>
        <begin position="32"/>
        <end position="42"/>
    </location>
</feature>
<feature type="compositionally biased region" description="Basic and acidic residues" evidence="1">
    <location>
        <begin position="43"/>
        <end position="53"/>
    </location>
</feature>
<evidence type="ECO:0000313" key="2">
    <source>
        <dbReference type="EMBL" id="CAA9485675.1"/>
    </source>
</evidence>
<feature type="compositionally biased region" description="Basic residues" evidence="1">
    <location>
        <begin position="54"/>
        <end position="66"/>
    </location>
</feature>
<feature type="region of interest" description="Disordered" evidence="1">
    <location>
        <begin position="143"/>
        <end position="162"/>
    </location>
</feature>